<dbReference type="EMBL" id="VGIY01000192">
    <property type="protein sequence ID" value="MBM3317813.1"/>
    <property type="molecule type" value="Genomic_DNA"/>
</dbReference>
<feature type="transmembrane region" description="Helical" evidence="2">
    <location>
        <begin position="106"/>
        <end position="128"/>
    </location>
</feature>
<feature type="region of interest" description="Disordered" evidence="1">
    <location>
        <begin position="200"/>
        <end position="221"/>
    </location>
</feature>
<accession>A0A937X8F5</accession>
<proteinExistence type="predicted"/>
<feature type="region of interest" description="Disordered" evidence="1">
    <location>
        <begin position="236"/>
        <end position="257"/>
    </location>
</feature>
<feature type="non-terminal residue" evidence="3">
    <location>
        <position position="257"/>
    </location>
</feature>
<protein>
    <submittedName>
        <fullName evidence="3">Uncharacterized protein</fullName>
    </submittedName>
</protein>
<reference evidence="3" key="1">
    <citation type="submission" date="2019-03" db="EMBL/GenBank/DDBJ databases">
        <title>Lake Tanganyika Metagenome-Assembled Genomes (MAGs).</title>
        <authorList>
            <person name="Tran P."/>
        </authorList>
    </citation>
    <scope>NUCLEOTIDE SEQUENCE</scope>
    <source>
        <strain evidence="3">M_DeepCast_400m_m2_100</strain>
    </source>
</reference>
<evidence type="ECO:0000256" key="2">
    <source>
        <dbReference type="SAM" id="Phobius"/>
    </source>
</evidence>
<evidence type="ECO:0000256" key="1">
    <source>
        <dbReference type="SAM" id="MobiDB-lite"/>
    </source>
</evidence>
<organism evidence="3 4">
    <name type="scientific">Eiseniibacteriota bacterium</name>
    <dbReference type="NCBI Taxonomy" id="2212470"/>
    <lineage>
        <taxon>Bacteria</taxon>
        <taxon>Candidatus Eiseniibacteriota</taxon>
    </lineage>
</organism>
<keyword evidence="2" id="KW-0812">Transmembrane</keyword>
<name>A0A937X8F5_UNCEI</name>
<comment type="caution">
    <text evidence="3">The sequence shown here is derived from an EMBL/GenBank/DDBJ whole genome shotgun (WGS) entry which is preliminary data.</text>
</comment>
<sequence>MNAGWVGVRMGQRRALHLVIAVTLLAAALWATPWMRPRPVAPVTSAATPEAAAPEAPAPWPALAGTGDDARLRQQLEFARLELAEREERVAVREAALRGELQRGFWARQALVGALTLALAALAVPLLLKRGIGWSALREQLRADESRLQRLQLSVIDGLQAFEASLAGARAEGAAASSGAGEAGREELTPDRARRLVLAEAPATARPQPQAAPARPPARADRPVRLVEAIEEEQMWPALEPRPLESEPYAPEEGFVA</sequence>
<feature type="compositionally biased region" description="Low complexity" evidence="1">
    <location>
        <begin position="200"/>
        <end position="213"/>
    </location>
</feature>
<evidence type="ECO:0000313" key="4">
    <source>
        <dbReference type="Proteomes" id="UP000748308"/>
    </source>
</evidence>
<keyword evidence="2" id="KW-0472">Membrane</keyword>
<gene>
    <name evidence="3" type="ORF">FJY75_08155</name>
</gene>
<evidence type="ECO:0000313" key="3">
    <source>
        <dbReference type="EMBL" id="MBM3317813.1"/>
    </source>
</evidence>
<dbReference type="AlphaFoldDB" id="A0A937X8F5"/>
<keyword evidence="2" id="KW-1133">Transmembrane helix</keyword>
<dbReference type="Proteomes" id="UP000748308">
    <property type="component" value="Unassembled WGS sequence"/>
</dbReference>